<accession>U2LF75</accession>
<dbReference type="eggNOG" id="ENOG502ZW8D">
    <property type="taxonomic scope" value="Bacteria"/>
</dbReference>
<reference evidence="1 2" key="1">
    <citation type="submission" date="2013-07" db="EMBL/GenBank/DDBJ databases">
        <authorList>
            <person name="Weinstock G."/>
            <person name="Sodergren E."/>
            <person name="Wylie T."/>
            <person name="Fulton L."/>
            <person name="Fulton R."/>
            <person name="Fronick C."/>
            <person name="O'Laughlin M."/>
            <person name="Godfrey J."/>
            <person name="Miner T."/>
            <person name="Herter B."/>
            <person name="Appelbaum E."/>
            <person name="Cordes M."/>
            <person name="Lek S."/>
            <person name="Wollam A."/>
            <person name="Pepin K.H."/>
            <person name="Palsikar V.B."/>
            <person name="Mitreva M."/>
            <person name="Wilson R.K."/>
        </authorList>
    </citation>
    <scope>NUCLEOTIDE SEQUENCE [LARGE SCALE GENOMIC DNA]</scope>
    <source>
        <strain evidence="1 2">ATCC 27760</strain>
    </source>
</reference>
<dbReference type="STRING" id="411473.RUMCAL_03184"/>
<dbReference type="AlphaFoldDB" id="U2LF75"/>
<proteinExistence type="predicted"/>
<dbReference type="HOGENOM" id="CLU_2467133_0_0_9"/>
<sequence>MPYNALGDLYKIEVVKRLQKMGCNVKSVHALNLILEKMGILIHSGDHWLTSKNGVKYTIYSSQVFDADAWHPSIVDAVLEYLQNSGRA</sequence>
<dbReference type="RefSeq" id="WP_021681412.1">
    <property type="nucleotide sequence ID" value="NZ_KI260345.1"/>
</dbReference>
<name>U2LF75_9FIRM</name>
<dbReference type="EMBL" id="AWVF01000417">
    <property type="protein sequence ID" value="ERJ88094.1"/>
    <property type="molecule type" value="Genomic_DNA"/>
</dbReference>
<gene>
    <name evidence="1" type="ORF">RUMCAL_03184</name>
</gene>
<evidence type="ECO:0000313" key="1">
    <source>
        <dbReference type="EMBL" id="ERJ88094.1"/>
    </source>
</evidence>
<comment type="caution">
    <text evidence="1">The sequence shown here is derived from an EMBL/GenBank/DDBJ whole genome shotgun (WGS) entry which is preliminary data.</text>
</comment>
<keyword evidence="2" id="KW-1185">Reference proteome</keyword>
<dbReference type="OrthoDB" id="2084541at2"/>
<dbReference type="Proteomes" id="UP000016662">
    <property type="component" value="Unassembled WGS sequence"/>
</dbReference>
<protein>
    <submittedName>
        <fullName evidence="1">Uncharacterized protein</fullName>
    </submittedName>
</protein>
<evidence type="ECO:0000313" key="2">
    <source>
        <dbReference type="Proteomes" id="UP000016662"/>
    </source>
</evidence>
<organism evidence="1 2">
    <name type="scientific">Ruminococcus callidus ATCC 27760</name>
    <dbReference type="NCBI Taxonomy" id="411473"/>
    <lineage>
        <taxon>Bacteria</taxon>
        <taxon>Bacillati</taxon>
        <taxon>Bacillota</taxon>
        <taxon>Clostridia</taxon>
        <taxon>Eubacteriales</taxon>
        <taxon>Oscillospiraceae</taxon>
        <taxon>Ruminococcus</taxon>
    </lineage>
</organism>